<dbReference type="InterPro" id="IPR018485">
    <property type="entry name" value="FGGY_C"/>
</dbReference>
<dbReference type="PANTHER" id="PTHR10196:SF68">
    <property type="entry name" value="GLYCEROL KINASE 5-RELATED"/>
    <property type="match status" value="1"/>
</dbReference>
<keyword evidence="3" id="KW-0418">Kinase</keyword>
<dbReference type="GO" id="GO:0006641">
    <property type="term" value="P:triglyceride metabolic process"/>
    <property type="evidence" value="ECO:0007669"/>
    <property type="project" value="TreeGrafter"/>
</dbReference>
<dbReference type="AlphaFoldDB" id="A0A915I5X8"/>
<evidence type="ECO:0000256" key="1">
    <source>
        <dbReference type="ARBA" id="ARBA00009156"/>
    </source>
</evidence>
<dbReference type="InterPro" id="IPR043129">
    <property type="entry name" value="ATPase_NBD"/>
</dbReference>
<keyword evidence="2" id="KW-0808">Transferase</keyword>
<evidence type="ECO:0000313" key="5">
    <source>
        <dbReference type="Proteomes" id="UP000887565"/>
    </source>
</evidence>
<dbReference type="PANTHER" id="PTHR10196">
    <property type="entry name" value="SUGAR KINASE"/>
    <property type="match status" value="1"/>
</dbReference>
<evidence type="ECO:0000256" key="3">
    <source>
        <dbReference type="ARBA" id="ARBA00022777"/>
    </source>
</evidence>
<evidence type="ECO:0000259" key="4">
    <source>
        <dbReference type="Pfam" id="PF02782"/>
    </source>
</evidence>
<feature type="domain" description="Carbohydrate kinase FGGY C-terminal" evidence="4">
    <location>
        <begin position="3"/>
        <end position="64"/>
    </location>
</feature>
<dbReference type="GO" id="GO:0046167">
    <property type="term" value="P:glycerol-3-phosphate biosynthetic process"/>
    <property type="evidence" value="ECO:0007669"/>
    <property type="project" value="TreeGrafter"/>
</dbReference>
<organism evidence="5 6">
    <name type="scientific">Romanomermis culicivorax</name>
    <name type="common">Nematode worm</name>
    <dbReference type="NCBI Taxonomy" id="13658"/>
    <lineage>
        <taxon>Eukaryota</taxon>
        <taxon>Metazoa</taxon>
        <taxon>Ecdysozoa</taxon>
        <taxon>Nematoda</taxon>
        <taxon>Enoplea</taxon>
        <taxon>Dorylaimia</taxon>
        <taxon>Mermithida</taxon>
        <taxon>Mermithoidea</taxon>
        <taxon>Mermithidae</taxon>
        <taxon>Romanomermis</taxon>
    </lineage>
</organism>
<evidence type="ECO:0000256" key="2">
    <source>
        <dbReference type="ARBA" id="ARBA00022679"/>
    </source>
</evidence>
<name>A0A915I5X8_ROMCU</name>
<evidence type="ECO:0000313" key="6">
    <source>
        <dbReference type="WBParaSite" id="nRc.2.0.1.t08784-RA"/>
    </source>
</evidence>
<dbReference type="GO" id="GO:0005739">
    <property type="term" value="C:mitochondrion"/>
    <property type="evidence" value="ECO:0007669"/>
    <property type="project" value="TreeGrafter"/>
</dbReference>
<keyword evidence="5" id="KW-1185">Reference proteome</keyword>
<dbReference type="Pfam" id="PF02782">
    <property type="entry name" value="FGGY_C"/>
    <property type="match status" value="1"/>
</dbReference>
<dbReference type="Proteomes" id="UP000887565">
    <property type="component" value="Unplaced"/>
</dbReference>
<protein>
    <submittedName>
        <fullName evidence="6">Carbohydrate kinase FGGY C-terminal domain-containing protein</fullName>
    </submittedName>
</protein>
<sequence length="100" mass="10813">MAESVKSNGGVYFVSAFSGLQAPINNDYACTMFTGLKPNTTKSHMVRAILESIAYSVYQIYKVMLLELNETPKIMNGTPISSAADGSLTPLAQKKFISAQ</sequence>
<dbReference type="WBParaSite" id="nRc.2.0.1.t08784-RA">
    <property type="protein sequence ID" value="nRc.2.0.1.t08784-RA"/>
    <property type="gene ID" value="nRc.2.0.1.g08784"/>
</dbReference>
<dbReference type="SUPFAM" id="SSF53067">
    <property type="entry name" value="Actin-like ATPase domain"/>
    <property type="match status" value="1"/>
</dbReference>
<dbReference type="GO" id="GO:0006071">
    <property type="term" value="P:glycerol metabolic process"/>
    <property type="evidence" value="ECO:0007669"/>
    <property type="project" value="TreeGrafter"/>
</dbReference>
<accession>A0A915I5X8</accession>
<dbReference type="GO" id="GO:0016301">
    <property type="term" value="F:kinase activity"/>
    <property type="evidence" value="ECO:0007669"/>
    <property type="project" value="UniProtKB-KW"/>
</dbReference>
<dbReference type="Gene3D" id="3.30.420.40">
    <property type="match status" value="1"/>
</dbReference>
<proteinExistence type="inferred from homology"/>
<reference evidence="6" key="1">
    <citation type="submission" date="2022-11" db="UniProtKB">
        <authorList>
            <consortium name="WormBaseParasite"/>
        </authorList>
    </citation>
    <scope>IDENTIFICATION</scope>
</reference>
<comment type="similarity">
    <text evidence="1">Belongs to the FGGY kinase family.</text>
</comment>